<dbReference type="AlphaFoldDB" id="A0A7W5C0S1"/>
<dbReference type="RefSeq" id="WP_183388649.1">
    <property type="nucleotide sequence ID" value="NZ_JACHXM010000019.1"/>
</dbReference>
<dbReference type="Proteomes" id="UP000525987">
    <property type="component" value="Unassembled WGS sequence"/>
</dbReference>
<dbReference type="EMBL" id="JACHXM010000019">
    <property type="protein sequence ID" value="MBB3142269.1"/>
    <property type="molecule type" value="Genomic_DNA"/>
</dbReference>
<name>A0A7W5C0S1_9GAMM</name>
<evidence type="ECO:0000313" key="2">
    <source>
        <dbReference type="Proteomes" id="UP000525987"/>
    </source>
</evidence>
<reference evidence="1 2" key="1">
    <citation type="submission" date="2020-08" db="EMBL/GenBank/DDBJ databases">
        <title>Genomic Encyclopedia of Type Strains, Phase III (KMG-III): the genomes of soil and plant-associated and newly described type strains.</title>
        <authorList>
            <person name="Whitman W."/>
        </authorList>
    </citation>
    <scope>NUCLEOTIDE SEQUENCE [LARGE SCALE GENOMIC DNA]</scope>
    <source>
        <strain evidence="1 2">CECT 5995</strain>
    </source>
</reference>
<comment type="caution">
    <text evidence="1">The sequence shown here is derived from an EMBL/GenBank/DDBJ whole genome shotgun (WGS) entry which is preliminary data.</text>
</comment>
<evidence type="ECO:0000313" key="1">
    <source>
        <dbReference type="EMBL" id="MBB3142269.1"/>
    </source>
</evidence>
<protein>
    <submittedName>
        <fullName evidence="1">Uncharacterized protein</fullName>
    </submittedName>
</protein>
<gene>
    <name evidence="1" type="ORF">FHR96_003157</name>
</gene>
<organism evidence="1 2">
    <name type="scientific">Halomonas organivorans</name>
    <dbReference type="NCBI Taxonomy" id="257772"/>
    <lineage>
        <taxon>Bacteria</taxon>
        <taxon>Pseudomonadati</taxon>
        <taxon>Pseudomonadota</taxon>
        <taxon>Gammaproteobacteria</taxon>
        <taxon>Oceanospirillales</taxon>
        <taxon>Halomonadaceae</taxon>
        <taxon>Halomonas</taxon>
    </lineage>
</organism>
<proteinExistence type="predicted"/>
<sequence length="54" mass="6186">MTAFDCRYAEFRTLGRDYYGYGWRFIDMRSGQCATSDRGLAGGMTTPRCSRSRS</sequence>
<accession>A0A7W5C0S1</accession>
<keyword evidence="2" id="KW-1185">Reference proteome</keyword>